<dbReference type="Gene3D" id="3.30.160.20">
    <property type="match status" value="1"/>
</dbReference>
<evidence type="ECO:0000313" key="9">
    <source>
        <dbReference type="EMBL" id="KAJ0981121.1"/>
    </source>
</evidence>
<dbReference type="InterPro" id="IPR014721">
    <property type="entry name" value="Ribsml_uS5_D2-typ_fold_subgr"/>
</dbReference>
<organism evidence="9 10">
    <name type="scientific">Dioscorea zingiberensis</name>
    <dbReference type="NCBI Taxonomy" id="325984"/>
    <lineage>
        <taxon>Eukaryota</taxon>
        <taxon>Viridiplantae</taxon>
        <taxon>Streptophyta</taxon>
        <taxon>Embryophyta</taxon>
        <taxon>Tracheophyta</taxon>
        <taxon>Spermatophyta</taxon>
        <taxon>Magnoliopsida</taxon>
        <taxon>Liliopsida</taxon>
        <taxon>Dioscoreales</taxon>
        <taxon>Dioscoreaceae</taxon>
        <taxon>Dioscorea</taxon>
    </lineage>
</organism>
<name>A0A9D5HLX1_9LILI</name>
<dbReference type="GO" id="GO:1990904">
    <property type="term" value="C:ribonucleoprotein complex"/>
    <property type="evidence" value="ECO:0007669"/>
    <property type="project" value="UniProtKB-UniRule"/>
</dbReference>
<keyword evidence="5 6" id="KW-0687">Ribonucleoprotein</keyword>
<dbReference type="EMBL" id="JAGGNH010000002">
    <property type="protein sequence ID" value="KAJ0981121.1"/>
    <property type="molecule type" value="Genomic_DNA"/>
</dbReference>
<feature type="domain" description="S5 DRBM" evidence="8">
    <location>
        <begin position="56"/>
        <end position="107"/>
    </location>
</feature>
<dbReference type="OrthoDB" id="309483at2759"/>
<dbReference type="GO" id="GO:0006412">
    <property type="term" value="P:translation"/>
    <property type="evidence" value="ECO:0007669"/>
    <property type="project" value="InterPro"/>
</dbReference>
<dbReference type="PROSITE" id="PS50881">
    <property type="entry name" value="S5_DSRBD"/>
    <property type="match status" value="1"/>
</dbReference>
<evidence type="ECO:0000256" key="7">
    <source>
        <dbReference type="RuleBase" id="RU003823"/>
    </source>
</evidence>
<keyword evidence="2" id="KW-0699">rRNA-binding</keyword>
<comment type="similarity">
    <text evidence="1 7">Belongs to the universal ribosomal protein uS5 family.</text>
</comment>
<dbReference type="GO" id="GO:0005840">
    <property type="term" value="C:ribosome"/>
    <property type="evidence" value="ECO:0007669"/>
    <property type="project" value="UniProtKB-KW"/>
</dbReference>
<keyword evidence="3" id="KW-0694">RNA-binding</keyword>
<dbReference type="Pfam" id="PF00333">
    <property type="entry name" value="Ribosomal_S5"/>
    <property type="match status" value="1"/>
</dbReference>
<reference evidence="9" key="1">
    <citation type="submission" date="2021-03" db="EMBL/GenBank/DDBJ databases">
        <authorList>
            <person name="Li Z."/>
            <person name="Yang C."/>
        </authorList>
    </citation>
    <scope>NUCLEOTIDE SEQUENCE</scope>
    <source>
        <strain evidence="9">Dzin_1.0</strain>
        <tissue evidence="9">Leaf</tissue>
    </source>
</reference>
<evidence type="ECO:0000256" key="4">
    <source>
        <dbReference type="ARBA" id="ARBA00022980"/>
    </source>
</evidence>
<dbReference type="InterPro" id="IPR005324">
    <property type="entry name" value="Ribosomal_uS5_C"/>
</dbReference>
<reference evidence="9" key="2">
    <citation type="journal article" date="2022" name="Hortic Res">
        <title>The genome of Dioscorea zingiberensis sheds light on the biosynthesis, origin and evolution of the medicinally important diosgenin saponins.</title>
        <authorList>
            <person name="Li Y."/>
            <person name="Tan C."/>
            <person name="Li Z."/>
            <person name="Guo J."/>
            <person name="Li S."/>
            <person name="Chen X."/>
            <person name="Wang C."/>
            <person name="Dai X."/>
            <person name="Yang H."/>
            <person name="Song W."/>
            <person name="Hou L."/>
            <person name="Xu J."/>
            <person name="Tong Z."/>
            <person name="Xu A."/>
            <person name="Yuan X."/>
            <person name="Wang W."/>
            <person name="Yang Q."/>
            <person name="Chen L."/>
            <person name="Sun Z."/>
            <person name="Wang K."/>
            <person name="Pan B."/>
            <person name="Chen J."/>
            <person name="Bao Y."/>
            <person name="Liu F."/>
            <person name="Qi X."/>
            <person name="Gang D.R."/>
            <person name="Wen J."/>
            <person name="Li J."/>
        </authorList>
    </citation>
    <scope>NUCLEOTIDE SEQUENCE</scope>
    <source>
        <strain evidence="9">Dzin_1.0</strain>
    </source>
</reference>
<evidence type="ECO:0000256" key="2">
    <source>
        <dbReference type="ARBA" id="ARBA00022730"/>
    </source>
</evidence>
<dbReference type="Gene3D" id="3.30.230.10">
    <property type="match status" value="1"/>
</dbReference>
<dbReference type="SUPFAM" id="SSF54211">
    <property type="entry name" value="Ribosomal protein S5 domain 2-like"/>
    <property type="match status" value="1"/>
</dbReference>
<dbReference type="PANTHER" id="PTHR48432">
    <property type="entry name" value="S5 DRBM DOMAIN-CONTAINING PROTEIN"/>
    <property type="match status" value="1"/>
</dbReference>
<accession>A0A9D5HLX1</accession>
<dbReference type="Proteomes" id="UP001085076">
    <property type="component" value="Miscellaneous, Linkage group lg02"/>
</dbReference>
<evidence type="ECO:0000256" key="3">
    <source>
        <dbReference type="ARBA" id="ARBA00022884"/>
    </source>
</evidence>
<proteinExistence type="inferred from homology"/>
<dbReference type="Pfam" id="PF03719">
    <property type="entry name" value="Ribosomal_S5_C"/>
    <property type="match status" value="1"/>
</dbReference>
<comment type="caution">
    <text evidence="9">The sequence shown here is derived from an EMBL/GenBank/DDBJ whole genome shotgun (WGS) entry which is preliminary data.</text>
</comment>
<dbReference type="PANTHER" id="PTHR48432:SF1">
    <property type="entry name" value="S5 DRBM DOMAIN-CONTAINING PROTEIN"/>
    <property type="match status" value="1"/>
</dbReference>
<dbReference type="GO" id="GO:0003729">
    <property type="term" value="F:mRNA binding"/>
    <property type="evidence" value="ECO:0007669"/>
    <property type="project" value="UniProtKB-ARBA"/>
</dbReference>
<evidence type="ECO:0000256" key="5">
    <source>
        <dbReference type="ARBA" id="ARBA00023274"/>
    </source>
</evidence>
<evidence type="ECO:0000259" key="8">
    <source>
        <dbReference type="PROSITE" id="PS50881"/>
    </source>
</evidence>
<dbReference type="GO" id="GO:0003735">
    <property type="term" value="F:structural constituent of ribosome"/>
    <property type="evidence" value="ECO:0007669"/>
    <property type="project" value="UniProtKB-UniRule"/>
</dbReference>
<keyword evidence="10" id="KW-1185">Reference proteome</keyword>
<dbReference type="SUPFAM" id="SSF54768">
    <property type="entry name" value="dsRNA-binding domain-like"/>
    <property type="match status" value="1"/>
</dbReference>
<sequence length="218" mass="24639">MEKLLTLEKKLEDKLAELDHTFGKKGRVLEEEIKDLVEERNALTEGKRRLLYRKGFDVKVIDINQTCKVTKGGQMVKYTALLATGNYHGVVGFAKAKGPTAKIAIQRMPMVLISCFKQKIFWLMKNVFKIFTMWSGMKSILTHAIHTKFEKTKIYLWPGPMRSGMSAAGRTVETIIGSRNPLNIIKALFKALNAIETPKDVRAREVWPNCSGILLAVT</sequence>
<evidence type="ECO:0000256" key="1">
    <source>
        <dbReference type="ARBA" id="ARBA00008945"/>
    </source>
</evidence>
<dbReference type="InterPro" id="IPR000851">
    <property type="entry name" value="Ribosomal_uS5"/>
</dbReference>
<protein>
    <recommendedName>
        <fullName evidence="8">S5 DRBM domain-containing protein</fullName>
    </recommendedName>
</protein>
<dbReference type="InterPro" id="IPR013810">
    <property type="entry name" value="Ribosomal_uS5_N"/>
</dbReference>
<gene>
    <name evidence="9" type="ORF">J5N97_009376</name>
</gene>
<evidence type="ECO:0000256" key="6">
    <source>
        <dbReference type="PROSITE-ProRule" id="PRU00268"/>
    </source>
</evidence>
<evidence type="ECO:0000313" key="10">
    <source>
        <dbReference type="Proteomes" id="UP001085076"/>
    </source>
</evidence>
<keyword evidence="4 6" id="KW-0689">Ribosomal protein</keyword>
<dbReference type="GO" id="GO:0019843">
    <property type="term" value="F:rRNA binding"/>
    <property type="evidence" value="ECO:0007669"/>
    <property type="project" value="UniProtKB-KW"/>
</dbReference>
<dbReference type="InterPro" id="IPR020568">
    <property type="entry name" value="Ribosomal_Su5_D2-typ_SF"/>
</dbReference>
<dbReference type="AlphaFoldDB" id="A0A9D5HLX1"/>